<organism evidence="1 2">
    <name type="scientific">Roseateles terrae</name>
    <dbReference type="NCBI Taxonomy" id="431060"/>
    <lineage>
        <taxon>Bacteria</taxon>
        <taxon>Pseudomonadati</taxon>
        <taxon>Pseudomonadota</taxon>
        <taxon>Betaproteobacteria</taxon>
        <taxon>Burkholderiales</taxon>
        <taxon>Sphaerotilaceae</taxon>
        <taxon>Roseateles</taxon>
    </lineage>
</organism>
<accession>A0ABR6GPR2</accession>
<comment type="caution">
    <text evidence="1">The sequence shown here is derived from an EMBL/GenBank/DDBJ whole genome shotgun (WGS) entry which is preliminary data.</text>
</comment>
<protein>
    <submittedName>
        <fullName evidence="1">Uncharacterized protein</fullName>
    </submittedName>
</protein>
<dbReference type="Proteomes" id="UP000574369">
    <property type="component" value="Unassembled WGS sequence"/>
</dbReference>
<gene>
    <name evidence="1" type="ORF">FHS28_001475</name>
</gene>
<name>A0ABR6GPR2_9BURK</name>
<sequence length="252" mass="28120">MRERANDTTQVNARGAALGAEGSQLRGFRHPASGIQSEVDSSPRMIAQRRELASLTGGAANAPPVALTGLERPTDSLSTAGGIVQRVVTKSTAPWGDLKGKWVTSLNTSRGFDTQEQAQQYEDELLEVRELAQEQLAQQQEREWQVEANGRAWMFADQQGRLTAHFGDGWGESYNITSYDQLRERILASVDRDDEETGTWEIDLGDCRNLREHMVRPCKILYEVEGVVTVIKGPIHRQTVKRRVYHCGPTSQ</sequence>
<keyword evidence="2" id="KW-1185">Reference proteome</keyword>
<dbReference type="EMBL" id="JACHXO010000002">
    <property type="protein sequence ID" value="MBB3194090.1"/>
    <property type="molecule type" value="Genomic_DNA"/>
</dbReference>
<proteinExistence type="predicted"/>
<evidence type="ECO:0000313" key="1">
    <source>
        <dbReference type="EMBL" id="MBB3194090.1"/>
    </source>
</evidence>
<evidence type="ECO:0000313" key="2">
    <source>
        <dbReference type="Proteomes" id="UP000574369"/>
    </source>
</evidence>
<reference evidence="1 2" key="1">
    <citation type="submission" date="2020-08" db="EMBL/GenBank/DDBJ databases">
        <title>Genomic Encyclopedia of Type Strains, Phase III (KMG-III): the genomes of soil and plant-associated and newly described type strains.</title>
        <authorList>
            <person name="Whitman W."/>
        </authorList>
    </citation>
    <scope>NUCLEOTIDE SEQUENCE [LARGE SCALE GENOMIC DNA]</scope>
    <source>
        <strain evidence="1 2">CECT 7247</strain>
    </source>
</reference>
<dbReference type="RefSeq" id="WP_184294340.1">
    <property type="nucleotide sequence ID" value="NZ_JACHXO010000002.1"/>
</dbReference>